<name>I6Z6A8_MYCWM</name>
<dbReference type="KEGG" id="mwe:WEN_01625"/>
<evidence type="ECO:0000313" key="2">
    <source>
        <dbReference type="Proteomes" id="UP000009005"/>
    </source>
</evidence>
<dbReference type="AlphaFoldDB" id="I6Z6A8"/>
<protein>
    <submittedName>
        <fullName evidence="1">Uncharacterized protein</fullName>
    </submittedName>
</protein>
<keyword evidence="2" id="KW-1185">Reference proteome</keyword>
<dbReference type="PATRIC" id="fig|1197325.3.peg.354"/>
<organism evidence="1 2">
    <name type="scientific">Mycoplasma wenyonii (strain Massachusetts)</name>
    <name type="common">Eperythrozoon wenyonii</name>
    <dbReference type="NCBI Taxonomy" id="1197325"/>
    <lineage>
        <taxon>Bacteria</taxon>
        <taxon>Bacillati</taxon>
        <taxon>Mycoplasmatota</taxon>
        <taxon>Mollicutes</taxon>
        <taxon>Mycoplasmataceae</taxon>
        <taxon>Mycoplasma</taxon>
    </lineage>
</organism>
<proteinExistence type="predicted"/>
<accession>I6Z6A8</accession>
<sequence>MLIPKVFFLGLASSVGIGSLVPLSSLTAKGDDPTAWIVNSRDSFPLFTCSSDSGSHKIKISLKFENNSAGTNNKKIIFEGYDEIQRKSFGLYDTEQANLAPVKLIIYGTGTVKLVDAGSGMDSYQLPSSGLSCKPNIFEVTKYNGNYGHELSDKQWEKEFKDIALTLGDCVDKDGSKECLINIGDQVGLKWKTEFTPKAII</sequence>
<reference evidence="1 2" key="1">
    <citation type="journal article" date="2012" name="J. Bacteriol.">
        <title>Complete genome sequence of Mycoplasma wenyonii strain Massachusetts.</title>
        <authorList>
            <person name="Dos Santos A.P."/>
            <person name="Guimaraes A.M."/>
            <person name="do Nascimento N.C."/>
            <person name="Sanmiguel P.J."/>
            <person name="Messick J.B."/>
        </authorList>
    </citation>
    <scope>NUCLEOTIDE SEQUENCE [LARGE SCALE GENOMIC DNA]</scope>
    <source>
        <strain evidence="1 2">Massachusetts</strain>
    </source>
</reference>
<gene>
    <name evidence="1" type="ordered locus">WEN_01625</name>
</gene>
<dbReference type="RefSeq" id="WP_014849828.1">
    <property type="nucleotide sequence ID" value="NC_018149.1"/>
</dbReference>
<dbReference type="Proteomes" id="UP000009005">
    <property type="component" value="Chromosome"/>
</dbReference>
<dbReference type="EMBL" id="CP003703">
    <property type="protein sequence ID" value="AFN65118.1"/>
    <property type="molecule type" value="Genomic_DNA"/>
</dbReference>
<dbReference type="HOGENOM" id="CLU_1530906_0_0_14"/>
<dbReference type="OrthoDB" id="402348at2"/>
<dbReference type="STRING" id="1197325.WEN_01625"/>
<evidence type="ECO:0000313" key="1">
    <source>
        <dbReference type="EMBL" id="AFN65118.1"/>
    </source>
</evidence>